<evidence type="ECO:0000313" key="2">
    <source>
        <dbReference type="Proteomes" id="UP001457282"/>
    </source>
</evidence>
<proteinExistence type="predicted"/>
<dbReference type="Proteomes" id="UP001457282">
    <property type="component" value="Unassembled WGS sequence"/>
</dbReference>
<keyword evidence="2" id="KW-1185">Reference proteome</keyword>
<reference evidence="1 2" key="1">
    <citation type="journal article" date="2023" name="G3 (Bethesda)">
        <title>A chromosome-length genome assembly and annotation of blackberry (Rubus argutus, cv. 'Hillquist').</title>
        <authorList>
            <person name="Bruna T."/>
            <person name="Aryal R."/>
            <person name="Dudchenko O."/>
            <person name="Sargent D.J."/>
            <person name="Mead D."/>
            <person name="Buti M."/>
            <person name="Cavallini A."/>
            <person name="Hytonen T."/>
            <person name="Andres J."/>
            <person name="Pham M."/>
            <person name="Weisz D."/>
            <person name="Mascagni F."/>
            <person name="Usai G."/>
            <person name="Natali L."/>
            <person name="Bassil N."/>
            <person name="Fernandez G.E."/>
            <person name="Lomsadze A."/>
            <person name="Armour M."/>
            <person name="Olukolu B."/>
            <person name="Poorten T."/>
            <person name="Britton C."/>
            <person name="Davik J."/>
            <person name="Ashrafi H."/>
            <person name="Aiden E.L."/>
            <person name="Borodovsky M."/>
            <person name="Worthington M."/>
        </authorList>
    </citation>
    <scope>NUCLEOTIDE SEQUENCE [LARGE SCALE GENOMIC DNA]</scope>
    <source>
        <strain evidence="1">PI 553951</strain>
    </source>
</reference>
<name>A0AAW1XWL4_RUBAR</name>
<accession>A0AAW1XWL4</accession>
<protein>
    <submittedName>
        <fullName evidence="1">Uncharacterized protein</fullName>
    </submittedName>
</protein>
<gene>
    <name evidence="1" type="ORF">M0R45_016943</name>
</gene>
<organism evidence="1 2">
    <name type="scientific">Rubus argutus</name>
    <name type="common">Southern blackberry</name>
    <dbReference type="NCBI Taxonomy" id="59490"/>
    <lineage>
        <taxon>Eukaryota</taxon>
        <taxon>Viridiplantae</taxon>
        <taxon>Streptophyta</taxon>
        <taxon>Embryophyta</taxon>
        <taxon>Tracheophyta</taxon>
        <taxon>Spermatophyta</taxon>
        <taxon>Magnoliopsida</taxon>
        <taxon>eudicotyledons</taxon>
        <taxon>Gunneridae</taxon>
        <taxon>Pentapetalae</taxon>
        <taxon>rosids</taxon>
        <taxon>fabids</taxon>
        <taxon>Rosales</taxon>
        <taxon>Rosaceae</taxon>
        <taxon>Rosoideae</taxon>
        <taxon>Rosoideae incertae sedis</taxon>
        <taxon>Rubus</taxon>
    </lineage>
</organism>
<evidence type="ECO:0000313" key="1">
    <source>
        <dbReference type="EMBL" id="KAK9940275.1"/>
    </source>
</evidence>
<comment type="caution">
    <text evidence="1">The sequence shown here is derived from an EMBL/GenBank/DDBJ whole genome shotgun (WGS) entry which is preliminary data.</text>
</comment>
<dbReference type="EMBL" id="JBEDUW010000003">
    <property type="protein sequence ID" value="KAK9940275.1"/>
    <property type="molecule type" value="Genomic_DNA"/>
</dbReference>
<sequence length="129" mass="14231">MNTADESKYFAIAMSPPLQFLYHCHQQLLLTPKHRRAFSPAHPAITKHNHNPASPDYRFIAAGLSKHTYIDLSRSSVFNCSTDIVITEPSLSPAPSTITAAFAQVRAQFSAPASLHAIPHSQAQHLFLL</sequence>
<dbReference type="AlphaFoldDB" id="A0AAW1XWL4"/>